<proteinExistence type="predicted"/>
<dbReference type="Proteomes" id="UP000885621">
    <property type="component" value="Unassembled WGS sequence"/>
</dbReference>
<dbReference type="InterPro" id="IPR010994">
    <property type="entry name" value="RuvA_2-like"/>
</dbReference>
<feature type="transmembrane region" description="Helical" evidence="1">
    <location>
        <begin position="12"/>
        <end position="29"/>
    </location>
</feature>
<accession>A0A831YE03</accession>
<dbReference type="Gene3D" id="1.10.150.280">
    <property type="entry name" value="AF1531-like domain"/>
    <property type="match status" value="1"/>
</dbReference>
<evidence type="ECO:0000313" key="2">
    <source>
        <dbReference type="EMBL" id="HEV09136.1"/>
    </source>
</evidence>
<name>A0A831YE03_9AQUI</name>
<dbReference type="Pfam" id="PF12836">
    <property type="entry name" value="HHH_3"/>
    <property type="match status" value="1"/>
</dbReference>
<keyword evidence="1" id="KW-0472">Membrane</keyword>
<reference evidence="2" key="1">
    <citation type="journal article" date="2020" name="mSystems">
        <title>Genome- and Community-Level Interaction Insights into Carbon Utilization and Element Cycling Functions of Hydrothermarchaeota in Hydrothermal Sediment.</title>
        <authorList>
            <person name="Zhou Z."/>
            <person name="Liu Y."/>
            <person name="Xu W."/>
            <person name="Pan J."/>
            <person name="Luo Z.H."/>
            <person name="Li M."/>
        </authorList>
    </citation>
    <scope>NUCLEOTIDE SEQUENCE [LARGE SCALE GENOMIC DNA]</scope>
    <source>
        <strain evidence="2">SpSt-1257</strain>
    </source>
</reference>
<dbReference type="SUPFAM" id="SSF47781">
    <property type="entry name" value="RuvA domain 2-like"/>
    <property type="match status" value="1"/>
</dbReference>
<organism evidence="2">
    <name type="scientific">Sulfurihydrogenibium azorense</name>
    <dbReference type="NCBI Taxonomy" id="309806"/>
    <lineage>
        <taxon>Bacteria</taxon>
        <taxon>Pseudomonadati</taxon>
        <taxon>Aquificota</taxon>
        <taxon>Aquificia</taxon>
        <taxon>Aquificales</taxon>
        <taxon>Hydrogenothermaceae</taxon>
        <taxon>Sulfurihydrogenibium</taxon>
    </lineage>
</organism>
<keyword evidence="1" id="KW-0812">Transmembrane</keyword>
<sequence>MGLNKAVLEFQSLGLIVFILLTILIYHFPNFLKDKPLYKSDDLKIDINKADQTTLEKIPYIGEKTASLIIEDRNIRGYYKNIDELKWIKNFDKVKEYIKVEEVNE</sequence>
<protein>
    <submittedName>
        <fullName evidence="2">Helix-hairpin-helix domain-containing protein</fullName>
    </submittedName>
</protein>
<keyword evidence="1" id="KW-1133">Transmembrane helix</keyword>
<comment type="caution">
    <text evidence="2">The sequence shown here is derived from an EMBL/GenBank/DDBJ whole genome shotgun (WGS) entry which is preliminary data.</text>
</comment>
<evidence type="ECO:0000256" key="1">
    <source>
        <dbReference type="SAM" id="Phobius"/>
    </source>
</evidence>
<gene>
    <name evidence="2" type="ORF">ENO34_01900</name>
</gene>
<dbReference type="EMBL" id="DSFC01000110">
    <property type="protein sequence ID" value="HEV09136.1"/>
    <property type="molecule type" value="Genomic_DNA"/>
</dbReference>
<dbReference type="AlphaFoldDB" id="A0A831YE03"/>